<proteinExistence type="predicted"/>
<evidence type="ECO:0000313" key="2">
    <source>
        <dbReference type="Proteomes" id="UP001164539"/>
    </source>
</evidence>
<evidence type="ECO:0000313" key="1">
    <source>
        <dbReference type="EMBL" id="KAJ4712396.1"/>
    </source>
</evidence>
<dbReference type="EMBL" id="CM051401">
    <property type="protein sequence ID" value="KAJ4712396.1"/>
    <property type="molecule type" value="Genomic_DNA"/>
</dbReference>
<comment type="caution">
    <text evidence="1">The sequence shown here is derived from an EMBL/GenBank/DDBJ whole genome shotgun (WGS) entry which is preliminary data.</text>
</comment>
<keyword evidence="2" id="KW-1185">Reference proteome</keyword>
<organism evidence="1 2">
    <name type="scientific">Melia azedarach</name>
    <name type="common">Chinaberry tree</name>
    <dbReference type="NCBI Taxonomy" id="155640"/>
    <lineage>
        <taxon>Eukaryota</taxon>
        <taxon>Viridiplantae</taxon>
        <taxon>Streptophyta</taxon>
        <taxon>Embryophyta</taxon>
        <taxon>Tracheophyta</taxon>
        <taxon>Spermatophyta</taxon>
        <taxon>Magnoliopsida</taxon>
        <taxon>eudicotyledons</taxon>
        <taxon>Gunneridae</taxon>
        <taxon>Pentapetalae</taxon>
        <taxon>rosids</taxon>
        <taxon>malvids</taxon>
        <taxon>Sapindales</taxon>
        <taxon>Meliaceae</taxon>
        <taxon>Melia</taxon>
    </lineage>
</organism>
<reference evidence="1 2" key="1">
    <citation type="journal article" date="2023" name="Science">
        <title>Complex scaffold remodeling in plant triterpene biosynthesis.</title>
        <authorList>
            <person name="De La Pena R."/>
            <person name="Hodgson H."/>
            <person name="Liu J.C."/>
            <person name="Stephenson M.J."/>
            <person name="Martin A.C."/>
            <person name="Owen C."/>
            <person name="Harkess A."/>
            <person name="Leebens-Mack J."/>
            <person name="Jimenez L.E."/>
            <person name="Osbourn A."/>
            <person name="Sattely E.S."/>
        </authorList>
    </citation>
    <scope>NUCLEOTIDE SEQUENCE [LARGE SCALE GENOMIC DNA]</scope>
    <source>
        <strain evidence="2">cv. JPN11</strain>
        <tissue evidence="1">Leaf</tissue>
    </source>
</reference>
<protein>
    <submittedName>
        <fullName evidence="1">Disease resistance protein family</fullName>
    </submittedName>
</protein>
<sequence length="527" mass="59570">MEEGQTSSSVASQFILNYTDLPYYLQACLTYCCVFPENYWIPEGKLIRLLVAESLVQEKPGKIMEDIADENINILINQGMLQVNNDNRGQGTMLTVTSSYRCKIVEDNFITASAHSASTTTIPHNARRVSIYSEMATVAPLLNNIRPRSLFFLGTQDLSSDPENWLNFNWAKFVRVMDLERTKIESLPDGVGDLIHLRYLGLKHTGINNLPARIGNLRALQTLDIRWCGDLTALPVEVLNLAQLRHIKMYKRIKVGGVKLPPGIGRLRNLLTLTGIHASAGIARELHNLIHLRRLGVMDVAEENAVELFASIMMMQNLLSLSLEAKHTFNRETLVLLDTFSPPPLLRKLRLEGLLKKMPNWIGSMESLTNLRLGFSYLSENPALVLQLLPNLKNLIMWHAYDVKQLGKEFCRAGGFPKLEVLIIASHVLEEWTELEEGALPSLKYLHLHNCLQLRMLPEGLQFLTTLKQLQILPLLDEHAERLKPDGGEENYKISHIPQVSFIPMSVLRNSCQLPPCRPQEEGEQHG</sequence>
<accession>A0ACC1XMJ6</accession>
<name>A0ACC1XMJ6_MELAZ</name>
<dbReference type="Proteomes" id="UP001164539">
    <property type="component" value="Chromosome 8"/>
</dbReference>
<gene>
    <name evidence="1" type="ORF">OWV82_014643</name>
</gene>